<name>D7FLF3_ECTSI</name>
<dbReference type="SUPFAM" id="SSF74942">
    <property type="entry name" value="YhbC-like, C-terminal domain"/>
    <property type="match status" value="1"/>
</dbReference>
<dbReference type="EMBL" id="FN649760">
    <property type="protein sequence ID" value="CBJ29721.1"/>
    <property type="molecule type" value="Genomic_DNA"/>
</dbReference>
<gene>
    <name evidence="3" type="ORF">Esi_0159_0058</name>
</gene>
<dbReference type="InterPro" id="IPR036847">
    <property type="entry name" value="RimP_C_sf"/>
</dbReference>
<dbReference type="Proteomes" id="UP000002630">
    <property type="component" value="Unassembled WGS sequence"/>
</dbReference>
<dbReference type="CDD" id="cd01734">
    <property type="entry name" value="YlxS_C"/>
    <property type="match status" value="1"/>
</dbReference>
<proteinExistence type="predicted"/>
<feature type="compositionally biased region" description="Basic residues" evidence="1">
    <location>
        <begin position="106"/>
        <end position="115"/>
    </location>
</feature>
<evidence type="ECO:0000313" key="4">
    <source>
        <dbReference type="Proteomes" id="UP000002630"/>
    </source>
</evidence>
<dbReference type="AlphaFoldDB" id="D7FLF3"/>
<dbReference type="OrthoDB" id="44069at2759"/>
<evidence type="ECO:0008006" key="5">
    <source>
        <dbReference type="Google" id="ProtNLM"/>
    </source>
</evidence>
<protein>
    <recommendedName>
        <fullName evidence="5">Ribosome maturation factor RimP N-terminal domain-containing protein</fullName>
    </recommendedName>
</protein>
<reference evidence="3 4" key="1">
    <citation type="journal article" date="2010" name="Nature">
        <title>The Ectocarpus genome and the independent evolution of multicellularity in brown algae.</title>
        <authorList>
            <person name="Cock J.M."/>
            <person name="Sterck L."/>
            <person name="Rouze P."/>
            <person name="Scornet D."/>
            <person name="Allen A.E."/>
            <person name="Amoutzias G."/>
            <person name="Anthouard V."/>
            <person name="Artiguenave F."/>
            <person name="Aury J.M."/>
            <person name="Badger J.H."/>
            <person name="Beszteri B."/>
            <person name="Billiau K."/>
            <person name="Bonnet E."/>
            <person name="Bothwell J.H."/>
            <person name="Bowler C."/>
            <person name="Boyen C."/>
            <person name="Brownlee C."/>
            <person name="Carrano C.J."/>
            <person name="Charrier B."/>
            <person name="Cho G.Y."/>
            <person name="Coelho S.M."/>
            <person name="Collen J."/>
            <person name="Corre E."/>
            <person name="Da Silva C."/>
            <person name="Delage L."/>
            <person name="Delaroque N."/>
            <person name="Dittami S.M."/>
            <person name="Doulbeau S."/>
            <person name="Elias M."/>
            <person name="Farnham G."/>
            <person name="Gachon C.M."/>
            <person name="Gschloessl B."/>
            <person name="Heesch S."/>
            <person name="Jabbari K."/>
            <person name="Jubin C."/>
            <person name="Kawai H."/>
            <person name="Kimura K."/>
            <person name="Kloareg B."/>
            <person name="Kupper F.C."/>
            <person name="Lang D."/>
            <person name="Le Bail A."/>
            <person name="Leblanc C."/>
            <person name="Lerouge P."/>
            <person name="Lohr M."/>
            <person name="Lopez P.J."/>
            <person name="Martens C."/>
            <person name="Maumus F."/>
            <person name="Michel G."/>
            <person name="Miranda-Saavedra D."/>
            <person name="Morales J."/>
            <person name="Moreau H."/>
            <person name="Motomura T."/>
            <person name="Nagasato C."/>
            <person name="Napoli C.A."/>
            <person name="Nelson D.R."/>
            <person name="Nyvall-Collen P."/>
            <person name="Peters A.F."/>
            <person name="Pommier C."/>
            <person name="Potin P."/>
            <person name="Poulain J."/>
            <person name="Quesneville H."/>
            <person name="Read B."/>
            <person name="Rensing S.A."/>
            <person name="Ritter A."/>
            <person name="Rousvoal S."/>
            <person name="Samanta M."/>
            <person name="Samson G."/>
            <person name="Schroeder D.C."/>
            <person name="Segurens B."/>
            <person name="Strittmatter M."/>
            <person name="Tonon T."/>
            <person name="Tregear J.W."/>
            <person name="Valentin K."/>
            <person name="von Dassow P."/>
            <person name="Yamagishi T."/>
            <person name="Van de Peer Y."/>
            <person name="Wincker P."/>
        </authorList>
    </citation>
    <scope>NUCLEOTIDE SEQUENCE [LARGE SCALE GENOMIC DNA]</scope>
    <source>
        <strain evidence="4">Ec32 / CCAP1310/4</strain>
    </source>
</reference>
<feature type="chain" id="PRO_5003095267" description="Ribosome maturation factor RimP N-terminal domain-containing protein" evidence="2">
    <location>
        <begin position="20"/>
        <end position="362"/>
    </location>
</feature>
<dbReference type="InParanoid" id="D7FLF3"/>
<evidence type="ECO:0000256" key="2">
    <source>
        <dbReference type="SAM" id="SignalP"/>
    </source>
</evidence>
<keyword evidence="2" id="KW-0732">Signal</keyword>
<feature type="signal peptide" evidence="2">
    <location>
        <begin position="1"/>
        <end position="19"/>
    </location>
</feature>
<dbReference type="InterPro" id="IPR028998">
    <property type="entry name" value="RimP_C"/>
</dbReference>
<dbReference type="eggNOG" id="ENOG502SFUT">
    <property type="taxonomic scope" value="Eukaryota"/>
</dbReference>
<evidence type="ECO:0000256" key="1">
    <source>
        <dbReference type="SAM" id="MobiDB-lite"/>
    </source>
</evidence>
<feature type="region of interest" description="Disordered" evidence="1">
    <location>
        <begin position="60"/>
        <end position="116"/>
    </location>
</feature>
<dbReference type="Gene3D" id="2.30.30.180">
    <property type="entry name" value="Ribosome maturation factor RimP, C-terminal domain"/>
    <property type="match status" value="1"/>
</dbReference>
<evidence type="ECO:0000313" key="3">
    <source>
        <dbReference type="EMBL" id="CBJ29721.1"/>
    </source>
</evidence>
<accession>D7FLF3</accession>
<sequence>MRLPCAAGLVVAACPCVPGFLLPLPTHDVGQQGTLFARCAATRSTRGREATATRLYVGGKIFGEDEPTPPPQGQPGLIKPAVKSNRKEEEEGGEEGGSGETGTGEKRKRRKRRKKYDFSDDLAAREQDEKRLAEELARKFPDIGRVKVDKFGNIVGGVNPFEGTDVKLEDQPIPDDDEKDFPEVAGVIAGMDDPADAPWRLEAEKIVRDQVQACGLTCYDILWTFHRLEVTVTRAEGDGPIEEAAYVDSDKLMQAIKGVNAALEAREEELFVLGRHELVVATPGAKDVLTTDKQFKAYKGFEVIVKAGGPFKKKRELKGKLLERTFDELMIMKAGRKVRIPLALVDEVRLPPALVEAGDEVF</sequence>
<keyword evidence="4" id="KW-1185">Reference proteome</keyword>
<organism evidence="3 4">
    <name type="scientific">Ectocarpus siliculosus</name>
    <name type="common">Brown alga</name>
    <name type="synonym">Conferva siliculosa</name>
    <dbReference type="NCBI Taxonomy" id="2880"/>
    <lineage>
        <taxon>Eukaryota</taxon>
        <taxon>Sar</taxon>
        <taxon>Stramenopiles</taxon>
        <taxon>Ochrophyta</taxon>
        <taxon>PX clade</taxon>
        <taxon>Phaeophyceae</taxon>
        <taxon>Ectocarpales</taxon>
        <taxon>Ectocarpaceae</taxon>
        <taxon>Ectocarpus</taxon>
    </lineage>
</organism>